<feature type="compositionally biased region" description="Basic residues" evidence="4">
    <location>
        <begin position="1"/>
        <end position="11"/>
    </location>
</feature>
<dbReference type="GO" id="GO:0004540">
    <property type="term" value="F:RNA nuclease activity"/>
    <property type="evidence" value="ECO:0007669"/>
    <property type="project" value="InterPro"/>
</dbReference>
<dbReference type="STRING" id="695850.A0A067CYT2"/>
<evidence type="ECO:0000259" key="5">
    <source>
        <dbReference type="PROSITE" id="PS51392"/>
    </source>
</evidence>
<evidence type="ECO:0000313" key="7">
    <source>
        <dbReference type="Proteomes" id="UP000030745"/>
    </source>
</evidence>
<feature type="domain" description="KEN" evidence="5">
    <location>
        <begin position="672"/>
        <end position="812"/>
    </location>
</feature>
<feature type="region of interest" description="Disordered" evidence="4">
    <location>
        <begin position="455"/>
        <end position="492"/>
    </location>
</feature>
<dbReference type="Pfam" id="PF12796">
    <property type="entry name" value="Ank_2"/>
    <property type="match status" value="1"/>
</dbReference>
<dbReference type="GO" id="GO:0005524">
    <property type="term" value="F:ATP binding"/>
    <property type="evidence" value="ECO:0007669"/>
    <property type="project" value="UniProtKB-KW"/>
</dbReference>
<proteinExistence type="predicted"/>
<dbReference type="GO" id="GO:0006397">
    <property type="term" value="P:mRNA processing"/>
    <property type="evidence" value="ECO:0007669"/>
    <property type="project" value="InterPro"/>
</dbReference>
<dbReference type="Gene3D" id="1.10.510.10">
    <property type="entry name" value="Transferase(Phosphotransferase) domain 1"/>
    <property type="match status" value="1"/>
</dbReference>
<dbReference type="RefSeq" id="XP_012197163.1">
    <property type="nucleotide sequence ID" value="XM_012341773.1"/>
</dbReference>
<dbReference type="VEuPathDB" id="FungiDB:SPRG_03183"/>
<keyword evidence="1" id="KW-0547">Nucleotide-binding</keyword>
<dbReference type="PROSITE" id="PS50297">
    <property type="entry name" value="ANK_REP_REGION"/>
    <property type="match status" value="2"/>
</dbReference>
<dbReference type="SMART" id="SM00248">
    <property type="entry name" value="ANK"/>
    <property type="match status" value="6"/>
</dbReference>
<keyword evidence="2" id="KW-0067">ATP-binding</keyword>
<dbReference type="GeneID" id="24125709"/>
<feature type="compositionally biased region" description="Low complexity" evidence="4">
    <location>
        <begin position="465"/>
        <end position="474"/>
    </location>
</feature>
<dbReference type="Proteomes" id="UP000030745">
    <property type="component" value="Unassembled WGS sequence"/>
</dbReference>
<feature type="region of interest" description="Disordered" evidence="4">
    <location>
        <begin position="1"/>
        <end position="41"/>
    </location>
</feature>
<dbReference type="OrthoDB" id="63989at2759"/>
<reference evidence="6 7" key="1">
    <citation type="journal article" date="2013" name="PLoS Genet.">
        <title>Distinctive expansion of potential virulence genes in the genome of the oomycete fish pathogen Saprolegnia parasitica.</title>
        <authorList>
            <person name="Jiang R.H."/>
            <person name="de Bruijn I."/>
            <person name="Haas B.J."/>
            <person name="Belmonte R."/>
            <person name="Lobach L."/>
            <person name="Christie J."/>
            <person name="van den Ackerveken G."/>
            <person name="Bottin A."/>
            <person name="Bulone V."/>
            <person name="Diaz-Moreno S.M."/>
            <person name="Dumas B."/>
            <person name="Fan L."/>
            <person name="Gaulin E."/>
            <person name="Govers F."/>
            <person name="Grenville-Briggs L.J."/>
            <person name="Horner N.R."/>
            <person name="Levin J.Z."/>
            <person name="Mammella M."/>
            <person name="Meijer H.J."/>
            <person name="Morris P."/>
            <person name="Nusbaum C."/>
            <person name="Oome S."/>
            <person name="Phillips A.J."/>
            <person name="van Rooyen D."/>
            <person name="Rzeszutek E."/>
            <person name="Saraiva M."/>
            <person name="Secombes C.J."/>
            <person name="Seidl M.F."/>
            <person name="Snel B."/>
            <person name="Stassen J.H."/>
            <person name="Sykes S."/>
            <person name="Tripathy S."/>
            <person name="van den Berg H."/>
            <person name="Vega-Arreguin J.C."/>
            <person name="Wawra S."/>
            <person name="Young S.K."/>
            <person name="Zeng Q."/>
            <person name="Dieguez-Uribeondo J."/>
            <person name="Russ C."/>
            <person name="Tyler B.M."/>
            <person name="van West P."/>
        </authorList>
    </citation>
    <scope>NUCLEOTIDE SEQUENCE [LARGE SCALE GENOMIC DNA]</scope>
    <source>
        <strain evidence="6 7">CBS 223.65</strain>
    </source>
</reference>
<dbReference type="Gene3D" id="1.20.1440.180">
    <property type="entry name" value="KEN domain"/>
    <property type="match status" value="1"/>
</dbReference>
<dbReference type="PANTHER" id="PTHR44207:SF1">
    <property type="entry name" value="SURFACE ANTIGEN BSPA-LIKE"/>
    <property type="match status" value="1"/>
</dbReference>
<evidence type="ECO:0000256" key="2">
    <source>
        <dbReference type="ARBA" id="ARBA00022840"/>
    </source>
</evidence>
<dbReference type="Pfam" id="PF06479">
    <property type="entry name" value="Ribonuc_2-5A"/>
    <property type="match status" value="1"/>
</dbReference>
<dbReference type="InterPro" id="IPR011009">
    <property type="entry name" value="Kinase-like_dom_sf"/>
</dbReference>
<dbReference type="InterPro" id="IPR010513">
    <property type="entry name" value="KEN_dom"/>
</dbReference>
<dbReference type="InterPro" id="IPR038357">
    <property type="entry name" value="KEN_sf"/>
</dbReference>
<organism evidence="6 7">
    <name type="scientific">Saprolegnia parasitica (strain CBS 223.65)</name>
    <dbReference type="NCBI Taxonomy" id="695850"/>
    <lineage>
        <taxon>Eukaryota</taxon>
        <taxon>Sar</taxon>
        <taxon>Stramenopiles</taxon>
        <taxon>Oomycota</taxon>
        <taxon>Saprolegniomycetes</taxon>
        <taxon>Saprolegniales</taxon>
        <taxon>Saprolegniaceae</taxon>
        <taxon>Saprolegnia</taxon>
    </lineage>
</organism>
<sequence length="812" mass="87331">MAKQRRRKRGRAPGTSPTPTECPVGDGAPCAAGSSSVEGSTTTNAGFLERCAQGDMRLLPLGAASASLEALRDRDGNNGLLLAAFHGHLSLLQGLHASGFNLHVINDGGDNALHLAAFQGHHDVVAWLEQHGVEISVDDAVVEGDLDGWGRAATSSMYLDLVRAGDVASLDALVTNVGAHSFPWAARGDHHMSALGLAAEANQPAMLSYLATTGGLRLDDHVNNRRDTCLHIAAMHGHLDLLRCVAPQVDMEARNAQRWTPMDTACLYGQASIVDYFLAHTGVVVSVAHLALALEGGAASTRMLDDLLQRAPQLVQARHGSAQETLLHIAVSLRQREACNLLLQKGADVGAVDGSGWTPWHVVLHTQWAAGVALLLPPSRSTAATWLPFAVQHASTAMLLEMYDRLASPQALYQAAVDSRRNDVVIAIDARHEAQANAMLSQLVACTVTRSTAPLPSAIPTPVASESTDQPTSETTEDDDDDDDRNLSPALKASPLQVHEMLAIGLARGHHDEWGDVLVQMLSPREAAAVRRYHQQLLRLRSRPASLLRYLGSVDGATDNADTALLFESPASMTQSATDGRTFAGVVDAVVFLHEHGQAHGAITSHCIFLEAGASSKLYVAPVGALPAPSRPPPELHENADMDAFAADVFSLGQALALLAPTPLSAECVDLLDAMTALDPDARPRIDEVRRHPWFWSIDDKLAYLERVANQVSLTAFPPCVYRWQTRLPPAVASTLASHRVYSDTLPDLVRWVRNMKQHSREHAPGVWTALGQGRAYDAATHRGQMRCLGDFVTRAFPDLICRLWRTLGEVA</sequence>
<feature type="compositionally biased region" description="Acidic residues" evidence="4">
    <location>
        <begin position="475"/>
        <end position="484"/>
    </location>
</feature>
<name>A0A067CYT2_SAPPC</name>
<keyword evidence="7" id="KW-1185">Reference proteome</keyword>
<evidence type="ECO:0000256" key="4">
    <source>
        <dbReference type="SAM" id="MobiDB-lite"/>
    </source>
</evidence>
<dbReference type="Gene3D" id="1.25.40.20">
    <property type="entry name" value="Ankyrin repeat-containing domain"/>
    <property type="match status" value="3"/>
</dbReference>
<dbReference type="AlphaFoldDB" id="A0A067CYT2"/>
<evidence type="ECO:0000256" key="1">
    <source>
        <dbReference type="ARBA" id="ARBA00022741"/>
    </source>
</evidence>
<dbReference type="EMBL" id="KK583196">
    <property type="protein sequence ID" value="KDO31967.1"/>
    <property type="molecule type" value="Genomic_DNA"/>
</dbReference>
<protein>
    <recommendedName>
        <fullName evidence="5">KEN domain-containing protein</fullName>
    </recommendedName>
</protein>
<dbReference type="InterPro" id="IPR002110">
    <property type="entry name" value="Ankyrin_rpt"/>
</dbReference>
<dbReference type="KEGG" id="spar:SPRG_03183"/>
<evidence type="ECO:0000256" key="3">
    <source>
        <dbReference type="PROSITE-ProRule" id="PRU00023"/>
    </source>
</evidence>
<dbReference type="Pfam" id="PF00023">
    <property type="entry name" value="Ank"/>
    <property type="match status" value="1"/>
</dbReference>
<feature type="repeat" description="ANK" evidence="3">
    <location>
        <begin position="322"/>
        <end position="354"/>
    </location>
</feature>
<dbReference type="PROSITE" id="PS50088">
    <property type="entry name" value="ANK_REPEAT"/>
    <property type="match status" value="2"/>
</dbReference>
<dbReference type="Pfam" id="PF13637">
    <property type="entry name" value="Ank_4"/>
    <property type="match status" value="1"/>
</dbReference>
<dbReference type="OMA" id="VHEMLAI"/>
<dbReference type="SUPFAM" id="SSF48403">
    <property type="entry name" value="Ankyrin repeat"/>
    <property type="match status" value="1"/>
</dbReference>
<dbReference type="InterPro" id="IPR036770">
    <property type="entry name" value="Ankyrin_rpt-contain_sf"/>
</dbReference>
<dbReference type="PANTHER" id="PTHR44207">
    <property type="entry name" value="SURFACE ANTIGEN BSPA-LIKE-RELATED"/>
    <property type="match status" value="1"/>
</dbReference>
<accession>A0A067CYT2</accession>
<gene>
    <name evidence="6" type="ORF">SPRG_03183</name>
</gene>
<dbReference type="SUPFAM" id="SSF56112">
    <property type="entry name" value="Protein kinase-like (PK-like)"/>
    <property type="match status" value="1"/>
</dbReference>
<evidence type="ECO:0000313" key="6">
    <source>
        <dbReference type="EMBL" id="KDO31967.1"/>
    </source>
</evidence>
<keyword evidence="3" id="KW-0040">ANK repeat</keyword>
<dbReference type="PROSITE" id="PS51392">
    <property type="entry name" value="KEN"/>
    <property type="match status" value="1"/>
</dbReference>
<feature type="repeat" description="ANK" evidence="3">
    <location>
        <begin position="108"/>
        <end position="140"/>
    </location>
</feature>